<dbReference type="AlphaFoldDB" id="A0ABD6ELC1"/>
<accession>A0ABD6ELC1</accession>
<gene>
    <name evidence="1" type="ORF">AB6A40_007280</name>
</gene>
<keyword evidence="2" id="KW-1185">Reference proteome</keyword>
<proteinExistence type="predicted"/>
<dbReference type="Proteomes" id="UP001608902">
    <property type="component" value="Unassembled WGS sequence"/>
</dbReference>
<reference evidence="1 2" key="1">
    <citation type="submission" date="2024-08" db="EMBL/GenBank/DDBJ databases">
        <title>Gnathostoma spinigerum genome.</title>
        <authorList>
            <person name="Gonzalez-Bertolin B."/>
            <person name="Monzon S."/>
            <person name="Zaballos A."/>
            <person name="Jimenez P."/>
            <person name="Dekumyoy P."/>
            <person name="Varona S."/>
            <person name="Cuesta I."/>
            <person name="Sumanam S."/>
            <person name="Adisakwattana P."/>
            <person name="Gasser R.B."/>
            <person name="Hernandez-Gonzalez A."/>
            <person name="Young N.D."/>
            <person name="Perteguer M.J."/>
        </authorList>
    </citation>
    <scope>NUCLEOTIDE SEQUENCE [LARGE SCALE GENOMIC DNA]</scope>
    <source>
        <strain evidence="1">AL3</strain>
        <tissue evidence="1">Liver</tissue>
    </source>
</reference>
<evidence type="ECO:0000313" key="2">
    <source>
        <dbReference type="Proteomes" id="UP001608902"/>
    </source>
</evidence>
<comment type="caution">
    <text evidence="1">The sequence shown here is derived from an EMBL/GenBank/DDBJ whole genome shotgun (WGS) entry which is preliminary data.</text>
</comment>
<name>A0ABD6ELC1_9BILA</name>
<dbReference type="EMBL" id="JBGFUD010005750">
    <property type="protein sequence ID" value="MFH4980571.1"/>
    <property type="molecule type" value="Genomic_DNA"/>
</dbReference>
<protein>
    <submittedName>
        <fullName evidence="1">Uncharacterized protein</fullName>
    </submittedName>
</protein>
<sequence>MFAETNSGNIPIFSQGNRKQCLTFKTSDGILHQRSFQTRKNWKTVTNEGEHLHQMITDVFNTKQLRLRRFQNNSRREVTKSTPVMDSSLNTVNSFVEQN</sequence>
<organism evidence="1 2">
    <name type="scientific">Gnathostoma spinigerum</name>
    <dbReference type="NCBI Taxonomy" id="75299"/>
    <lineage>
        <taxon>Eukaryota</taxon>
        <taxon>Metazoa</taxon>
        <taxon>Ecdysozoa</taxon>
        <taxon>Nematoda</taxon>
        <taxon>Chromadorea</taxon>
        <taxon>Rhabditida</taxon>
        <taxon>Spirurina</taxon>
        <taxon>Gnathostomatomorpha</taxon>
        <taxon>Gnathostomatoidea</taxon>
        <taxon>Gnathostomatidae</taxon>
        <taxon>Gnathostoma</taxon>
    </lineage>
</organism>
<evidence type="ECO:0000313" key="1">
    <source>
        <dbReference type="EMBL" id="MFH4980571.1"/>
    </source>
</evidence>